<dbReference type="Proteomes" id="UP001454036">
    <property type="component" value="Unassembled WGS sequence"/>
</dbReference>
<gene>
    <name evidence="2" type="ORF">LIER_17723</name>
</gene>
<name>A0AAV3QBL1_LITER</name>
<reference evidence="2 3" key="1">
    <citation type="submission" date="2024-01" db="EMBL/GenBank/DDBJ databases">
        <title>The complete chloroplast genome sequence of Lithospermum erythrorhizon: insights into the phylogenetic relationship among Boraginaceae species and the maternal lineages of purple gromwells.</title>
        <authorList>
            <person name="Okada T."/>
            <person name="Watanabe K."/>
        </authorList>
    </citation>
    <scope>NUCLEOTIDE SEQUENCE [LARGE SCALE GENOMIC DNA]</scope>
</reference>
<dbReference type="SUPFAM" id="SSF56219">
    <property type="entry name" value="DNase I-like"/>
    <property type="match status" value="1"/>
</dbReference>
<dbReference type="AlphaFoldDB" id="A0AAV3QBL1"/>
<keyword evidence="3" id="KW-1185">Reference proteome</keyword>
<protein>
    <recommendedName>
        <fullName evidence="4">Endonuclease/exonuclease/phosphatase domain-containing protein</fullName>
    </recommendedName>
</protein>
<comment type="caution">
    <text evidence="2">The sequence shown here is derived from an EMBL/GenBank/DDBJ whole genome shotgun (WGS) entry which is preliminary data.</text>
</comment>
<feature type="region of interest" description="Disordered" evidence="1">
    <location>
        <begin position="64"/>
        <end position="97"/>
    </location>
</feature>
<sequence length="321" mass="36452">MQKEGIHFQITKTSFTSNQTEEVDLNSTLKFFNFQKGGTQPPTERQHKATLKGKAICSEFKRHRTPSKKRFHPYVDTNRNGYQSKKPSLSSSGLDGSSSPIDQVGLLCMELSGFGQPRAVRSLAGLMISNKPKLVFLMETKLHGNEWVHIKNKIKLPQALLVDGIGRGGGLVLLWTRDLEVEILSYSNIEASIKEMGAAPWRLVGFYDHHKVVKRKMTWNLLRFISISSVLPTIVIGDFNEVFFNYEHISQTRSRSFWQMNNFRQVAEDCGIFDVGCNNFTSPHSIRTRLNRGLASNDWSDKFSDGRLLHLSSNIWNLSSN</sequence>
<dbReference type="Gene3D" id="3.60.10.10">
    <property type="entry name" value="Endonuclease/exonuclease/phosphatase"/>
    <property type="match status" value="1"/>
</dbReference>
<evidence type="ECO:0000313" key="2">
    <source>
        <dbReference type="EMBL" id="GAA0161395.1"/>
    </source>
</evidence>
<dbReference type="EMBL" id="BAABME010004161">
    <property type="protein sequence ID" value="GAA0161395.1"/>
    <property type="molecule type" value="Genomic_DNA"/>
</dbReference>
<proteinExistence type="predicted"/>
<evidence type="ECO:0000313" key="3">
    <source>
        <dbReference type="Proteomes" id="UP001454036"/>
    </source>
</evidence>
<accession>A0AAV3QBL1</accession>
<dbReference type="PANTHER" id="PTHR35218">
    <property type="entry name" value="RNASE H DOMAIN-CONTAINING PROTEIN"/>
    <property type="match status" value="1"/>
</dbReference>
<evidence type="ECO:0000256" key="1">
    <source>
        <dbReference type="SAM" id="MobiDB-lite"/>
    </source>
</evidence>
<dbReference type="PANTHER" id="PTHR35218:SF9">
    <property type="entry name" value="ENDONUCLEASE_EXONUCLEASE_PHOSPHATASE DOMAIN-CONTAINING PROTEIN"/>
    <property type="match status" value="1"/>
</dbReference>
<feature type="compositionally biased region" description="Low complexity" evidence="1">
    <location>
        <begin position="84"/>
        <end position="97"/>
    </location>
</feature>
<dbReference type="InterPro" id="IPR036691">
    <property type="entry name" value="Endo/exonu/phosph_ase_sf"/>
</dbReference>
<evidence type="ECO:0008006" key="4">
    <source>
        <dbReference type="Google" id="ProtNLM"/>
    </source>
</evidence>
<organism evidence="2 3">
    <name type="scientific">Lithospermum erythrorhizon</name>
    <name type="common">Purple gromwell</name>
    <name type="synonym">Lithospermum officinale var. erythrorhizon</name>
    <dbReference type="NCBI Taxonomy" id="34254"/>
    <lineage>
        <taxon>Eukaryota</taxon>
        <taxon>Viridiplantae</taxon>
        <taxon>Streptophyta</taxon>
        <taxon>Embryophyta</taxon>
        <taxon>Tracheophyta</taxon>
        <taxon>Spermatophyta</taxon>
        <taxon>Magnoliopsida</taxon>
        <taxon>eudicotyledons</taxon>
        <taxon>Gunneridae</taxon>
        <taxon>Pentapetalae</taxon>
        <taxon>asterids</taxon>
        <taxon>lamiids</taxon>
        <taxon>Boraginales</taxon>
        <taxon>Boraginaceae</taxon>
        <taxon>Boraginoideae</taxon>
        <taxon>Lithospermeae</taxon>
        <taxon>Lithospermum</taxon>
    </lineage>
</organism>